<evidence type="ECO:0000313" key="3">
    <source>
        <dbReference type="WBParaSite" id="SPAL_0000863000.1"/>
    </source>
</evidence>
<keyword evidence="1" id="KW-1133">Transmembrane helix</keyword>
<dbReference type="AlphaFoldDB" id="A0A0N5BRY5"/>
<dbReference type="Proteomes" id="UP000046392">
    <property type="component" value="Unplaced"/>
</dbReference>
<feature type="transmembrane region" description="Helical" evidence="1">
    <location>
        <begin position="66"/>
        <end position="87"/>
    </location>
</feature>
<sequence length="167" mass="18460">MSSFLNIVIFFLFVNIYVHVKSESSTQVFTREVDLIENTLQIGKDDDALQSIKDDGSIKDSSLGPILYITISFAISGIALYGSILAIKKIDLVSPRINKEYNDFEKKNRKDKKNNKKVNKDASLTLPESMVLGLKSTSIINNNGNLGGNGEVGKSKTIEIADPYNIK</sequence>
<keyword evidence="1" id="KW-0812">Transmembrane</keyword>
<evidence type="ECO:0000256" key="1">
    <source>
        <dbReference type="SAM" id="Phobius"/>
    </source>
</evidence>
<protein>
    <submittedName>
        <fullName evidence="3">Col_cuticle_N domain-containing protein</fullName>
    </submittedName>
</protein>
<accession>A0A0N5BRY5</accession>
<reference evidence="3" key="1">
    <citation type="submission" date="2017-02" db="UniProtKB">
        <authorList>
            <consortium name="WormBaseParasite"/>
        </authorList>
    </citation>
    <scope>IDENTIFICATION</scope>
</reference>
<organism evidence="2 3">
    <name type="scientific">Strongyloides papillosus</name>
    <name type="common">Intestinal threadworm</name>
    <dbReference type="NCBI Taxonomy" id="174720"/>
    <lineage>
        <taxon>Eukaryota</taxon>
        <taxon>Metazoa</taxon>
        <taxon>Ecdysozoa</taxon>
        <taxon>Nematoda</taxon>
        <taxon>Chromadorea</taxon>
        <taxon>Rhabditida</taxon>
        <taxon>Tylenchina</taxon>
        <taxon>Panagrolaimomorpha</taxon>
        <taxon>Strongyloidoidea</taxon>
        <taxon>Strongyloididae</taxon>
        <taxon>Strongyloides</taxon>
    </lineage>
</organism>
<proteinExistence type="predicted"/>
<name>A0A0N5BRY5_STREA</name>
<evidence type="ECO:0000313" key="2">
    <source>
        <dbReference type="Proteomes" id="UP000046392"/>
    </source>
</evidence>
<dbReference type="WBParaSite" id="SPAL_0000863000.1">
    <property type="protein sequence ID" value="SPAL_0000863000.1"/>
    <property type="gene ID" value="SPAL_0000863000"/>
</dbReference>
<keyword evidence="2" id="KW-1185">Reference proteome</keyword>
<keyword evidence="1" id="KW-0472">Membrane</keyword>